<keyword evidence="1" id="KW-0732">Signal</keyword>
<evidence type="ECO:0000313" key="2">
    <source>
        <dbReference type="EMBL" id="PNT10777.1"/>
    </source>
</evidence>
<gene>
    <name evidence="2" type="ORF">POPTR_012G123300</name>
</gene>
<sequence length="74" mass="8395">MLYCLCLISVVIDSMQCKLSDEFKNTRNGDMEPQSSTYEVYMNPTSPAVKMPCKEACAFVLEKKKKKKKMSTCA</sequence>
<evidence type="ECO:0000313" key="3">
    <source>
        <dbReference type="Proteomes" id="UP000006729"/>
    </source>
</evidence>
<reference evidence="2 3" key="1">
    <citation type="journal article" date="2006" name="Science">
        <title>The genome of black cottonwood, Populus trichocarpa (Torr. &amp; Gray).</title>
        <authorList>
            <person name="Tuskan G.A."/>
            <person name="Difazio S."/>
            <person name="Jansson S."/>
            <person name="Bohlmann J."/>
            <person name="Grigoriev I."/>
            <person name="Hellsten U."/>
            <person name="Putnam N."/>
            <person name="Ralph S."/>
            <person name="Rombauts S."/>
            <person name="Salamov A."/>
            <person name="Schein J."/>
            <person name="Sterck L."/>
            <person name="Aerts A."/>
            <person name="Bhalerao R.R."/>
            <person name="Bhalerao R.P."/>
            <person name="Blaudez D."/>
            <person name="Boerjan W."/>
            <person name="Brun A."/>
            <person name="Brunner A."/>
            <person name="Busov V."/>
            <person name="Campbell M."/>
            <person name="Carlson J."/>
            <person name="Chalot M."/>
            <person name="Chapman J."/>
            <person name="Chen G.L."/>
            <person name="Cooper D."/>
            <person name="Coutinho P.M."/>
            <person name="Couturier J."/>
            <person name="Covert S."/>
            <person name="Cronk Q."/>
            <person name="Cunningham R."/>
            <person name="Davis J."/>
            <person name="Degroeve S."/>
            <person name="Dejardin A."/>
            <person name="Depamphilis C."/>
            <person name="Detter J."/>
            <person name="Dirks B."/>
            <person name="Dubchak I."/>
            <person name="Duplessis S."/>
            <person name="Ehlting J."/>
            <person name="Ellis B."/>
            <person name="Gendler K."/>
            <person name="Goodstein D."/>
            <person name="Gribskov M."/>
            <person name="Grimwood J."/>
            <person name="Groover A."/>
            <person name="Gunter L."/>
            <person name="Hamberger B."/>
            <person name="Heinze B."/>
            <person name="Helariutta Y."/>
            <person name="Henrissat B."/>
            <person name="Holligan D."/>
            <person name="Holt R."/>
            <person name="Huang W."/>
            <person name="Islam-Faridi N."/>
            <person name="Jones S."/>
            <person name="Jones-Rhoades M."/>
            <person name="Jorgensen R."/>
            <person name="Joshi C."/>
            <person name="Kangasjarvi J."/>
            <person name="Karlsson J."/>
            <person name="Kelleher C."/>
            <person name="Kirkpatrick R."/>
            <person name="Kirst M."/>
            <person name="Kohler A."/>
            <person name="Kalluri U."/>
            <person name="Larimer F."/>
            <person name="Leebens-Mack J."/>
            <person name="Leple J.C."/>
            <person name="Locascio P."/>
            <person name="Lou Y."/>
            <person name="Lucas S."/>
            <person name="Martin F."/>
            <person name="Montanini B."/>
            <person name="Napoli C."/>
            <person name="Nelson D.R."/>
            <person name="Nelson C."/>
            <person name="Nieminen K."/>
            <person name="Nilsson O."/>
            <person name="Pereda V."/>
            <person name="Peter G."/>
            <person name="Philippe R."/>
            <person name="Pilate G."/>
            <person name="Poliakov A."/>
            <person name="Razumovskaya J."/>
            <person name="Richardson P."/>
            <person name="Rinaldi C."/>
            <person name="Ritland K."/>
            <person name="Rouze P."/>
            <person name="Ryaboy D."/>
            <person name="Schmutz J."/>
            <person name="Schrader J."/>
            <person name="Segerman B."/>
            <person name="Shin H."/>
            <person name="Siddiqui A."/>
            <person name="Sterky F."/>
            <person name="Terry A."/>
            <person name="Tsai C.J."/>
            <person name="Uberbacher E."/>
            <person name="Unneberg P."/>
            <person name="Vahala J."/>
            <person name="Wall K."/>
            <person name="Wessler S."/>
            <person name="Yang G."/>
            <person name="Yin T."/>
            <person name="Douglas C."/>
            <person name="Marra M."/>
            <person name="Sandberg G."/>
            <person name="Van de Peer Y."/>
            <person name="Rokhsar D."/>
        </authorList>
    </citation>
    <scope>NUCLEOTIDE SEQUENCE [LARGE SCALE GENOMIC DNA]</scope>
    <source>
        <strain evidence="3">cv. Nisqually</strain>
    </source>
</reference>
<dbReference type="Proteomes" id="UP000006729">
    <property type="component" value="Chromosome 12"/>
</dbReference>
<dbReference type="EMBL" id="CM009301">
    <property type="protein sequence ID" value="PNT10777.1"/>
    <property type="molecule type" value="Genomic_DNA"/>
</dbReference>
<proteinExistence type="predicted"/>
<dbReference type="AlphaFoldDB" id="A0A2K1YCM6"/>
<name>A0A2K1YCM6_POPTR</name>
<feature type="signal peptide" evidence="1">
    <location>
        <begin position="1"/>
        <end position="17"/>
    </location>
</feature>
<keyword evidence="3" id="KW-1185">Reference proteome</keyword>
<evidence type="ECO:0008006" key="4">
    <source>
        <dbReference type="Google" id="ProtNLM"/>
    </source>
</evidence>
<dbReference type="InParanoid" id="A0A2K1YCM6"/>
<accession>A0A2K1YCM6</accession>
<protein>
    <recommendedName>
        <fullName evidence="4">Secreted protein</fullName>
    </recommendedName>
</protein>
<organism evidence="2 3">
    <name type="scientific">Populus trichocarpa</name>
    <name type="common">Western balsam poplar</name>
    <name type="synonym">Populus balsamifera subsp. trichocarpa</name>
    <dbReference type="NCBI Taxonomy" id="3694"/>
    <lineage>
        <taxon>Eukaryota</taxon>
        <taxon>Viridiplantae</taxon>
        <taxon>Streptophyta</taxon>
        <taxon>Embryophyta</taxon>
        <taxon>Tracheophyta</taxon>
        <taxon>Spermatophyta</taxon>
        <taxon>Magnoliopsida</taxon>
        <taxon>eudicotyledons</taxon>
        <taxon>Gunneridae</taxon>
        <taxon>Pentapetalae</taxon>
        <taxon>rosids</taxon>
        <taxon>fabids</taxon>
        <taxon>Malpighiales</taxon>
        <taxon>Salicaceae</taxon>
        <taxon>Saliceae</taxon>
        <taxon>Populus</taxon>
    </lineage>
</organism>
<evidence type="ECO:0000256" key="1">
    <source>
        <dbReference type="SAM" id="SignalP"/>
    </source>
</evidence>
<feature type="chain" id="PRO_5014350425" description="Secreted protein" evidence="1">
    <location>
        <begin position="18"/>
        <end position="74"/>
    </location>
</feature>